<name>A0ABU8FQH6_9BACI</name>
<evidence type="ECO:0000256" key="1">
    <source>
        <dbReference type="ARBA" id="ARBA00006817"/>
    </source>
</evidence>
<dbReference type="InterPro" id="IPR023393">
    <property type="entry name" value="START-like_dom_sf"/>
</dbReference>
<dbReference type="EMBL" id="JBAWSV010000001">
    <property type="protein sequence ID" value="MEI4828228.1"/>
    <property type="molecule type" value="Genomic_DNA"/>
</dbReference>
<accession>A0ABU8FQH6</accession>
<keyword evidence="4" id="KW-1185">Reference proteome</keyword>
<dbReference type="Pfam" id="PF08327">
    <property type="entry name" value="AHSA1"/>
    <property type="match status" value="1"/>
</dbReference>
<dbReference type="CDD" id="cd07814">
    <property type="entry name" value="SRPBCC_CalC_Aha1-like"/>
    <property type="match status" value="1"/>
</dbReference>
<comment type="caution">
    <text evidence="3">The sequence shown here is derived from an EMBL/GenBank/DDBJ whole genome shotgun (WGS) entry which is preliminary data.</text>
</comment>
<feature type="domain" description="Activator of Hsp90 ATPase homologue 1/2-like C-terminal" evidence="2">
    <location>
        <begin position="25"/>
        <end position="149"/>
    </location>
</feature>
<dbReference type="RefSeq" id="WP_336480622.1">
    <property type="nucleotide sequence ID" value="NZ_JBAWSV010000001.1"/>
</dbReference>
<gene>
    <name evidence="3" type="ORF">WAX78_01955</name>
</gene>
<reference evidence="3 4" key="1">
    <citation type="submission" date="2024-01" db="EMBL/GenBank/DDBJ databases">
        <title>Seven novel Bacillus-like species.</title>
        <authorList>
            <person name="Liu G."/>
        </authorList>
    </citation>
    <scope>NUCLEOTIDE SEQUENCE [LARGE SCALE GENOMIC DNA]</scope>
    <source>
        <strain evidence="3 4">FJAT-53711</strain>
    </source>
</reference>
<dbReference type="Proteomes" id="UP001367922">
    <property type="component" value="Unassembled WGS sequence"/>
</dbReference>
<proteinExistence type="inferred from homology"/>
<evidence type="ECO:0000313" key="3">
    <source>
        <dbReference type="EMBL" id="MEI4828228.1"/>
    </source>
</evidence>
<protein>
    <submittedName>
        <fullName evidence="3">SRPBCC domain-containing protein</fullName>
    </submittedName>
</protein>
<dbReference type="Gene3D" id="3.30.530.20">
    <property type="match status" value="1"/>
</dbReference>
<evidence type="ECO:0000259" key="2">
    <source>
        <dbReference type="Pfam" id="PF08327"/>
    </source>
</evidence>
<dbReference type="SUPFAM" id="SSF55961">
    <property type="entry name" value="Bet v1-like"/>
    <property type="match status" value="1"/>
</dbReference>
<sequence length="156" mass="18086">MKNPITIPDLSSRPFNLTVERLMNSSPEALFKGWTEQIDHWFAAPGSVLMKAEVNEVFFFETIYKFDLHSEAQRHPHYGRFLRLEQNHLVEMTWVTGAEGTKGAETVVTVKLEPHGYGTKLYLIQAGFPDEESRNQAEHAWPFVLENLDNKMMDRY</sequence>
<evidence type="ECO:0000313" key="4">
    <source>
        <dbReference type="Proteomes" id="UP001367922"/>
    </source>
</evidence>
<dbReference type="InterPro" id="IPR013538">
    <property type="entry name" value="ASHA1/2-like_C"/>
</dbReference>
<organism evidence="3 4">
    <name type="scientific">Bacillus yunxiaonensis</name>
    <dbReference type="NCBI Taxonomy" id="3127665"/>
    <lineage>
        <taxon>Bacteria</taxon>
        <taxon>Bacillati</taxon>
        <taxon>Bacillota</taxon>
        <taxon>Bacilli</taxon>
        <taxon>Bacillales</taxon>
        <taxon>Bacillaceae</taxon>
        <taxon>Bacillus</taxon>
    </lineage>
</organism>
<comment type="similarity">
    <text evidence="1">Belongs to the AHA1 family.</text>
</comment>